<dbReference type="AlphaFoldDB" id="A0A8S1EBT6"/>
<feature type="domain" description="Ground-like" evidence="3">
    <location>
        <begin position="179"/>
        <end position="247"/>
    </location>
</feature>
<dbReference type="InterPro" id="IPR007284">
    <property type="entry name" value="Ground-like_dom"/>
</dbReference>
<evidence type="ECO:0000256" key="1">
    <source>
        <dbReference type="SAM" id="MobiDB-lite"/>
    </source>
</evidence>
<evidence type="ECO:0000313" key="4">
    <source>
        <dbReference type="EMBL" id="CAB3397097.1"/>
    </source>
</evidence>
<accession>A0A8S1EBT6</accession>
<keyword evidence="5" id="KW-1185">Reference proteome</keyword>
<name>A0A8S1EBT6_9PELO</name>
<keyword evidence="2" id="KW-0732">Signal</keyword>
<feature type="signal peptide" evidence="2">
    <location>
        <begin position="1"/>
        <end position="16"/>
    </location>
</feature>
<organism evidence="4 5">
    <name type="scientific">Caenorhabditis bovis</name>
    <dbReference type="NCBI Taxonomy" id="2654633"/>
    <lineage>
        <taxon>Eukaryota</taxon>
        <taxon>Metazoa</taxon>
        <taxon>Ecdysozoa</taxon>
        <taxon>Nematoda</taxon>
        <taxon>Chromadorea</taxon>
        <taxon>Rhabditida</taxon>
        <taxon>Rhabditina</taxon>
        <taxon>Rhabditomorpha</taxon>
        <taxon>Rhabditoidea</taxon>
        <taxon>Rhabditidae</taxon>
        <taxon>Peloderinae</taxon>
        <taxon>Caenorhabditis</taxon>
    </lineage>
</organism>
<gene>
    <name evidence="4" type="ORF">CBOVIS_LOCUS564</name>
</gene>
<dbReference type="OrthoDB" id="5867918at2759"/>
<feature type="chain" id="PRO_5035801130" description="Ground-like domain-containing protein" evidence="2">
    <location>
        <begin position="17"/>
        <end position="249"/>
    </location>
</feature>
<feature type="region of interest" description="Disordered" evidence="1">
    <location>
        <begin position="115"/>
        <end position="146"/>
    </location>
</feature>
<evidence type="ECO:0000259" key="3">
    <source>
        <dbReference type="Pfam" id="PF04155"/>
    </source>
</evidence>
<proteinExistence type="predicted"/>
<reference evidence="4 5" key="1">
    <citation type="submission" date="2020-04" db="EMBL/GenBank/DDBJ databases">
        <authorList>
            <person name="Laetsch R D."/>
            <person name="Stevens L."/>
            <person name="Kumar S."/>
            <person name="Blaxter L. M."/>
        </authorList>
    </citation>
    <scope>NUCLEOTIDE SEQUENCE [LARGE SCALE GENOMIC DNA]</scope>
</reference>
<evidence type="ECO:0000313" key="5">
    <source>
        <dbReference type="Proteomes" id="UP000494206"/>
    </source>
</evidence>
<sequence length="249" mass="27968">MLPILLFFNLFQFSFAIFFGGCGCRPQCNCAPRPQPICPPAPCGGSYRPVSYTPQYYNAPRYESTYQTIEAHHPAPSYQVPVQIPIQRGYAFPVPSYPQQPQYIVSQQEPIAVPAAKSVHEEAEHQVTSNSGSSKKTTSDSDGDLQSLNEFESSLKSYKSMSKENFRKAFASKLEEIGKCSSLRLREIMREAMSSNVAISKLKISQLAKREFGFNFDVICSHSDFSFLISSNIYCHVEHDDLVCLAYQN</sequence>
<comment type="caution">
    <text evidence="4">The sequence shown here is derived from an EMBL/GenBank/DDBJ whole genome shotgun (WGS) entry which is preliminary data.</text>
</comment>
<protein>
    <recommendedName>
        <fullName evidence="3">Ground-like domain-containing protein</fullName>
    </recommendedName>
</protein>
<dbReference type="Pfam" id="PF04155">
    <property type="entry name" value="Ground-like"/>
    <property type="match status" value="1"/>
</dbReference>
<evidence type="ECO:0000256" key="2">
    <source>
        <dbReference type="SAM" id="SignalP"/>
    </source>
</evidence>
<dbReference type="EMBL" id="CADEPM010000001">
    <property type="protein sequence ID" value="CAB3397097.1"/>
    <property type="molecule type" value="Genomic_DNA"/>
</dbReference>
<dbReference type="Proteomes" id="UP000494206">
    <property type="component" value="Unassembled WGS sequence"/>
</dbReference>